<proteinExistence type="predicted"/>
<accession>A0A941DQL0</accession>
<evidence type="ECO:0000256" key="1">
    <source>
        <dbReference type="SAM" id="Coils"/>
    </source>
</evidence>
<gene>
    <name evidence="2" type="ORF">KDM89_18900</name>
</gene>
<reference evidence="2" key="1">
    <citation type="submission" date="2021-04" db="EMBL/GenBank/DDBJ databases">
        <title>novel species isolated from subtropical streams in China.</title>
        <authorList>
            <person name="Lu H."/>
        </authorList>
    </citation>
    <scope>NUCLEOTIDE SEQUENCE</scope>
    <source>
        <strain evidence="2">LFS511W</strain>
    </source>
</reference>
<dbReference type="RefSeq" id="WP_212689481.1">
    <property type="nucleotide sequence ID" value="NZ_JAGSPN010000021.1"/>
</dbReference>
<dbReference type="Pfam" id="PF13412">
    <property type="entry name" value="HTH_24"/>
    <property type="match status" value="1"/>
</dbReference>
<evidence type="ECO:0000313" key="2">
    <source>
        <dbReference type="EMBL" id="MBR7784215.1"/>
    </source>
</evidence>
<name>A0A941DQL0_9BURK</name>
<dbReference type="InterPro" id="IPR036388">
    <property type="entry name" value="WH-like_DNA-bd_sf"/>
</dbReference>
<evidence type="ECO:0000313" key="3">
    <source>
        <dbReference type="Proteomes" id="UP000680067"/>
    </source>
</evidence>
<dbReference type="InterPro" id="IPR026433">
    <property type="entry name" value="MarR_EPS"/>
</dbReference>
<dbReference type="SUPFAM" id="SSF46785">
    <property type="entry name" value="Winged helix' DNA-binding domain"/>
    <property type="match status" value="1"/>
</dbReference>
<keyword evidence="3" id="KW-1185">Reference proteome</keyword>
<dbReference type="Proteomes" id="UP000680067">
    <property type="component" value="Unassembled WGS sequence"/>
</dbReference>
<dbReference type="EMBL" id="JAGSPN010000021">
    <property type="protein sequence ID" value="MBR7784215.1"/>
    <property type="molecule type" value="Genomic_DNA"/>
</dbReference>
<dbReference type="NCBIfam" id="TIGR04176">
    <property type="entry name" value="MarR_EPS"/>
    <property type="match status" value="1"/>
</dbReference>
<organism evidence="2 3">
    <name type="scientific">Undibacterium luofuense</name>
    <dbReference type="NCBI Taxonomy" id="2828733"/>
    <lineage>
        <taxon>Bacteria</taxon>
        <taxon>Pseudomonadati</taxon>
        <taxon>Pseudomonadota</taxon>
        <taxon>Betaproteobacteria</taxon>
        <taxon>Burkholderiales</taxon>
        <taxon>Oxalobacteraceae</taxon>
        <taxon>Undibacterium</taxon>
    </lineage>
</organism>
<protein>
    <submittedName>
        <fullName evidence="2">MarR family EPS-associated transcriptional regulator</fullName>
    </submittedName>
</protein>
<dbReference type="AlphaFoldDB" id="A0A941DQL0"/>
<dbReference type="Gene3D" id="1.10.10.10">
    <property type="entry name" value="Winged helix-like DNA-binding domain superfamily/Winged helix DNA-binding domain"/>
    <property type="match status" value="1"/>
</dbReference>
<keyword evidence="1" id="KW-0175">Coiled coil</keyword>
<comment type="caution">
    <text evidence="2">The sequence shown here is derived from an EMBL/GenBank/DDBJ whole genome shotgun (WGS) entry which is preliminary data.</text>
</comment>
<sequence length="134" mass="15357">MTSRQVKIPEDTHFRIMRILQDSPDLTQRELADKLGMSVGGVNYCLNALIDKGFVKMGNFSKSKNKFKYIYLLTPQGISEKVALTSRFLKRKMEEYDALKVEIELLKAEAENHLVMRPIRHETAIKTDIDLLGA</sequence>
<feature type="coiled-coil region" evidence="1">
    <location>
        <begin position="89"/>
        <end position="116"/>
    </location>
</feature>
<dbReference type="InterPro" id="IPR036390">
    <property type="entry name" value="WH_DNA-bd_sf"/>
</dbReference>